<evidence type="ECO:0000259" key="2">
    <source>
        <dbReference type="Pfam" id="PF14501"/>
    </source>
</evidence>
<accession>A0A8J6M815</accession>
<feature type="transmembrane region" description="Helical" evidence="1">
    <location>
        <begin position="133"/>
        <end position="152"/>
    </location>
</feature>
<dbReference type="RefSeq" id="WP_186919145.1">
    <property type="nucleotide sequence ID" value="NZ_JACOPQ010000006.1"/>
</dbReference>
<organism evidence="3 4">
    <name type="scientific">Lawsonibacter faecis</name>
    <dbReference type="NCBI Taxonomy" id="2763052"/>
    <lineage>
        <taxon>Bacteria</taxon>
        <taxon>Bacillati</taxon>
        <taxon>Bacillota</taxon>
        <taxon>Clostridia</taxon>
        <taxon>Eubacteriales</taxon>
        <taxon>Oscillospiraceae</taxon>
        <taxon>Lawsonibacter</taxon>
    </lineage>
</organism>
<reference evidence="3" key="1">
    <citation type="submission" date="2020-08" db="EMBL/GenBank/DDBJ databases">
        <title>Genome public.</title>
        <authorList>
            <person name="Liu C."/>
            <person name="Sun Q."/>
        </authorList>
    </citation>
    <scope>NUCLEOTIDE SEQUENCE</scope>
    <source>
        <strain evidence="3">NSJ-52</strain>
    </source>
</reference>
<dbReference type="InterPro" id="IPR036890">
    <property type="entry name" value="HATPase_C_sf"/>
</dbReference>
<keyword evidence="1" id="KW-0812">Transmembrane</keyword>
<feature type="transmembrane region" description="Helical" evidence="1">
    <location>
        <begin position="168"/>
        <end position="186"/>
    </location>
</feature>
<feature type="transmembrane region" description="Helical" evidence="1">
    <location>
        <begin position="33"/>
        <end position="52"/>
    </location>
</feature>
<evidence type="ECO:0000313" key="4">
    <source>
        <dbReference type="Proteomes" id="UP000607645"/>
    </source>
</evidence>
<evidence type="ECO:0000256" key="1">
    <source>
        <dbReference type="SAM" id="Phobius"/>
    </source>
</evidence>
<keyword evidence="1" id="KW-0472">Membrane</keyword>
<dbReference type="Pfam" id="PF14501">
    <property type="entry name" value="HATPase_c_5"/>
    <property type="match status" value="1"/>
</dbReference>
<proteinExistence type="predicted"/>
<dbReference type="Proteomes" id="UP000607645">
    <property type="component" value="Unassembled WGS sequence"/>
</dbReference>
<evidence type="ECO:0000313" key="3">
    <source>
        <dbReference type="EMBL" id="MBC5737297.1"/>
    </source>
</evidence>
<sequence>MGNYIYSYFVHFSVQLFIAVGFFACVLPRRRYFWARLLSMLVVYFTAGYGYIKLVNLIPDPFYPLSIFYYLILFGVALVMIYGCFTAQLREVLFVGTAGYAVQHMTYAAVAALKYFVRRFWGADIIPKAVDEVVLNLLVYVLVGYACYRLLARPNTERGELKRADPRMVGLSLAVLLSSVVFSVFLDFQTSSTTLIICRLYGVIACALGLFMQFNISRGNQLEHDNEMLEYMLHLEKQQHEMARENIDIINIKCHDLKYQIAALENMDSRDQRRKSIEELERSVMIYDSLIQSGNDAFDLILTEKSLICKKYRIKFSYIVDGEKLNFMEASDICSLFGNALDNAIESVIPAAEERRIISLRVTSEGEMLLIHLENYCTQPPSFEDGLPVTTKEDKEFHGFGTRSIRYIIGRYGGDVSMSVSEDRFSLDILFSLS</sequence>
<feature type="transmembrane region" description="Helical" evidence="1">
    <location>
        <begin position="92"/>
        <end position="113"/>
    </location>
</feature>
<gene>
    <name evidence="3" type="ORF">H8S62_09795</name>
</gene>
<protein>
    <submittedName>
        <fullName evidence="3">GHKL domain-containing protein</fullName>
    </submittedName>
</protein>
<dbReference type="PANTHER" id="PTHR40448:SF1">
    <property type="entry name" value="TWO-COMPONENT SENSOR HISTIDINE KINASE"/>
    <property type="match status" value="1"/>
</dbReference>
<name>A0A8J6M815_9FIRM</name>
<comment type="caution">
    <text evidence="3">The sequence shown here is derived from an EMBL/GenBank/DDBJ whole genome shotgun (WGS) entry which is preliminary data.</text>
</comment>
<dbReference type="Gene3D" id="3.30.565.10">
    <property type="entry name" value="Histidine kinase-like ATPase, C-terminal domain"/>
    <property type="match status" value="1"/>
</dbReference>
<keyword evidence="1" id="KW-1133">Transmembrane helix</keyword>
<feature type="transmembrane region" description="Helical" evidence="1">
    <location>
        <begin position="67"/>
        <end position="85"/>
    </location>
</feature>
<keyword evidence="4" id="KW-1185">Reference proteome</keyword>
<dbReference type="CDD" id="cd16935">
    <property type="entry name" value="HATPase_AgrC-ComD-like"/>
    <property type="match status" value="1"/>
</dbReference>
<dbReference type="InterPro" id="IPR032834">
    <property type="entry name" value="NatK-like_C"/>
</dbReference>
<dbReference type="GO" id="GO:0042802">
    <property type="term" value="F:identical protein binding"/>
    <property type="evidence" value="ECO:0007669"/>
    <property type="project" value="TreeGrafter"/>
</dbReference>
<dbReference type="EMBL" id="JACOPQ010000006">
    <property type="protein sequence ID" value="MBC5737297.1"/>
    <property type="molecule type" value="Genomic_DNA"/>
</dbReference>
<feature type="transmembrane region" description="Helical" evidence="1">
    <location>
        <begin position="6"/>
        <end position="26"/>
    </location>
</feature>
<dbReference type="PANTHER" id="PTHR40448">
    <property type="entry name" value="TWO-COMPONENT SENSOR HISTIDINE KINASE"/>
    <property type="match status" value="1"/>
</dbReference>
<dbReference type="AlphaFoldDB" id="A0A8J6M815"/>
<feature type="domain" description="Sensor histidine kinase NatK-like C-terminal" evidence="2">
    <location>
        <begin position="328"/>
        <end position="431"/>
    </location>
</feature>
<feature type="transmembrane region" description="Helical" evidence="1">
    <location>
        <begin position="192"/>
        <end position="212"/>
    </location>
</feature>